<dbReference type="GO" id="GO:0016020">
    <property type="term" value="C:membrane"/>
    <property type="evidence" value="ECO:0007669"/>
    <property type="project" value="UniProtKB-SubCell"/>
</dbReference>
<organism evidence="9">
    <name type="scientific">Grosmannia clavigera (strain kw1407 / UAMH 11150)</name>
    <name type="common">Blue stain fungus</name>
    <name type="synonym">Graphiocladiella clavigera</name>
    <dbReference type="NCBI Taxonomy" id="655863"/>
    <lineage>
        <taxon>Eukaryota</taxon>
        <taxon>Fungi</taxon>
        <taxon>Dikarya</taxon>
        <taxon>Ascomycota</taxon>
        <taxon>Pezizomycotina</taxon>
        <taxon>Sordariomycetes</taxon>
        <taxon>Sordariomycetidae</taxon>
        <taxon>Ophiostomatales</taxon>
        <taxon>Ophiostomataceae</taxon>
        <taxon>Leptographium</taxon>
    </lineage>
</organism>
<dbReference type="EMBL" id="GL629735">
    <property type="protein sequence ID" value="EFX05635.1"/>
    <property type="molecule type" value="Genomic_DNA"/>
</dbReference>
<feature type="transmembrane region" description="Helical" evidence="7">
    <location>
        <begin position="22"/>
        <end position="50"/>
    </location>
</feature>
<evidence type="ECO:0000256" key="4">
    <source>
        <dbReference type="ARBA" id="ARBA00022989"/>
    </source>
</evidence>
<dbReference type="AlphaFoldDB" id="F0X8C4"/>
<evidence type="ECO:0000313" key="8">
    <source>
        <dbReference type="EMBL" id="EFX05635.1"/>
    </source>
</evidence>
<evidence type="ECO:0000313" key="9">
    <source>
        <dbReference type="Proteomes" id="UP000007796"/>
    </source>
</evidence>
<evidence type="ECO:0000256" key="7">
    <source>
        <dbReference type="SAM" id="Phobius"/>
    </source>
</evidence>
<dbReference type="InterPro" id="IPR038213">
    <property type="entry name" value="IFI6/IFI27-like_sf"/>
</dbReference>
<feature type="region of interest" description="Disordered" evidence="6">
    <location>
        <begin position="116"/>
        <end position="160"/>
    </location>
</feature>
<protein>
    <recommendedName>
        <fullName evidence="10">Interferon-induced 6-16</fullName>
    </recommendedName>
</protein>
<dbReference type="PANTHER" id="PTHR16932">
    <property type="entry name" value="INTERFERON ALPHA-INDUCIBLE PROTEIN 27"/>
    <property type="match status" value="1"/>
</dbReference>
<reference evidence="8 9" key="1">
    <citation type="journal article" date="2011" name="Proc. Natl. Acad. Sci. U.S.A.">
        <title>Genome and transcriptome analyses of the mountain pine beetle-fungal symbiont Grosmannia clavigera, a lodgepole pine pathogen.</title>
        <authorList>
            <person name="DiGuistini S."/>
            <person name="Wang Y."/>
            <person name="Liao N.Y."/>
            <person name="Taylor G."/>
            <person name="Tanguay P."/>
            <person name="Feau N."/>
            <person name="Henrissat B."/>
            <person name="Chan S.K."/>
            <person name="Hesse-Orce U."/>
            <person name="Alamouti S.M."/>
            <person name="Tsui C.K.M."/>
            <person name="Docking R.T."/>
            <person name="Levasseur A."/>
            <person name="Haridas S."/>
            <person name="Robertson G."/>
            <person name="Birol I."/>
            <person name="Holt R.A."/>
            <person name="Marra M.A."/>
            <person name="Hamelin R.C."/>
            <person name="Hirst M."/>
            <person name="Jones S.J.M."/>
            <person name="Bohlmann J."/>
            <person name="Breuil C."/>
        </authorList>
    </citation>
    <scope>NUCLEOTIDE SEQUENCE [LARGE SCALE GENOMIC DNA]</scope>
    <source>
        <strain evidence="9">kw1407 / UAMH 11150</strain>
    </source>
</reference>
<keyword evidence="9" id="KW-1185">Reference proteome</keyword>
<comment type="similarity">
    <text evidence="2">Belongs to the IFI6/IFI27 family.</text>
</comment>
<dbReference type="InterPro" id="IPR036259">
    <property type="entry name" value="MFS_trans_sf"/>
</dbReference>
<feature type="transmembrane region" description="Helical" evidence="7">
    <location>
        <begin position="62"/>
        <end position="84"/>
    </location>
</feature>
<evidence type="ECO:0008006" key="10">
    <source>
        <dbReference type="Google" id="ProtNLM"/>
    </source>
</evidence>
<sequence length="160" mass="16092">MPAEAWYKRAYGFARENPGTTALYATSGVATAFMVAPMAVAGAGLGLIGFTANGVAATSMAAGWQASIGSVVAPSLFATLQSAAAGGYGVAAVGSAVSSVSGLLGVSTGVAAALRTKKKREEGDDDDDDDADKDEEAEDTAETVVGEEDTFIERGRESKS</sequence>
<evidence type="ECO:0000256" key="5">
    <source>
        <dbReference type="ARBA" id="ARBA00023136"/>
    </source>
</evidence>
<dbReference type="eggNOG" id="ENOG502SXEM">
    <property type="taxonomic scope" value="Eukaryota"/>
</dbReference>
<evidence type="ECO:0000256" key="2">
    <source>
        <dbReference type="ARBA" id="ARBA00007262"/>
    </source>
</evidence>
<keyword evidence="5 7" id="KW-0472">Membrane</keyword>
<keyword evidence="4 7" id="KW-1133">Transmembrane helix</keyword>
<dbReference type="InterPro" id="IPR009311">
    <property type="entry name" value="IFI6/IFI27-like"/>
</dbReference>
<dbReference type="InParanoid" id="F0X8C4"/>
<gene>
    <name evidence="8" type="ORF">CMQ_3704</name>
</gene>
<evidence type="ECO:0000256" key="3">
    <source>
        <dbReference type="ARBA" id="ARBA00022692"/>
    </source>
</evidence>
<dbReference type="RefSeq" id="XP_014175117.1">
    <property type="nucleotide sequence ID" value="XM_014319642.1"/>
</dbReference>
<dbReference type="OrthoDB" id="440424at2759"/>
<dbReference type="Pfam" id="PF06140">
    <property type="entry name" value="Ifi-6-16"/>
    <property type="match status" value="1"/>
</dbReference>
<feature type="compositionally biased region" description="Acidic residues" evidence="6">
    <location>
        <begin position="123"/>
        <end position="150"/>
    </location>
</feature>
<feature type="compositionally biased region" description="Basic and acidic residues" evidence="6">
    <location>
        <begin position="151"/>
        <end position="160"/>
    </location>
</feature>
<comment type="subcellular location">
    <subcellularLocation>
        <location evidence="1">Membrane</location>
        <topology evidence="1">Multi-pass membrane protein</topology>
    </subcellularLocation>
</comment>
<dbReference type="PANTHER" id="PTHR16932:SF18">
    <property type="entry name" value="INTERFERON, ALPHA-INDUCIBLE PROTEIN 27-LIKE 2"/>
    <property type="match status" value="1"/>
</dbReference>
<dbReference type="Proteomes" id="UP000007796">
    <property type="component" value="Unassembled WGS sequence"/>
</dbReference>
<evidence type="ECO:0000256" key="6">
    <source>
        <dbReference type="SAM" id="MobiDB-lite"/>
    </source>
</evidence>
<keyword evidence="3 7" id="KW-0812">Transmembrane</keyword>
<feature type="transmembrane region" description="Helical" evidence="7">
    <location>
        <begin position="90"/>
        <end position="114"/>
    </location>
</feature>
<accession>F0X8C4</accession>
<proteinExistence type="inferred from homology"/>
<evidence type="ECO:0000256" key="1">
    <source>
        <dbReference type="ARBA" id="ARBA00004141"/>
    </source>
</evidence>
<dbReference type="Gene3D" id="6.10.110.10">
    <property type="match status" value="1"/>
</dbReference>
<dbReference type="STRING" id="655863.F0X8C4"/>
<dbReference type="HOGENOM" id="CLU_1652328_0_0_1"/>
<dbReference type="GeneID" id="25976834"/>
<dbReference type="SUPFAM" id="SSF103473">
    <property type="entry name" value="MFS general substrate transporter"/>
    <property type="match status" value="1"/>
</dbReference>
<name>F0X8C4_GROCL</name>